<dbReference type="InterPro" id="IPR032506">
    <property type="entry name" value="SGSH_C"/>
</dbReference>
<organism evidence="4 5">
    <name type="scientific">Rhodopirellula sallentina SM41</name>
    <dbReference type="NCBI Taxonomy" id="1263870"/>
    <lineage>
        <taxon>Bacteria</taxon>
        <taxon>Pseudomonadati</taxon>
        <taxon>Planctomycetota</taxon>
        <taxon>Planctomycetia</taxon>
        <taxon>Pirellulales</taxon>
        <taxon>Pirellulaceae</taxon>
        <taxon>Rhodopirellula</taxon>
    </lineage>
</organism>
<dbReference type="PATRIC" id="fig|1263870.3.peg.1368"/>
<dbReference type="PANTHER" id="PTHR43751:SF1">
    <property type="entry name" value="SULFATASE ATSG-RELATED"/>
    <property type="match status" value="1"/>
</dbReference>
<reference evidence="4 5" key="1">
    <citation type="journal article" date="2013" name="Mar. Genomics">
        <title>Expression of sulfatases in Rhodopirellula baltica and the diversity of sulfatases in the genus Rhodopirellula.</title>
        <authorList>
            <person name="Wegner C.E."/>
            <person name="Richter-Heitmann T."/>
            <person name="Klindworth A."/>
            <person name="Klockow C."/>
            <person name="Richter M."/>
            <person name="Achstetter T."/>
            <person name="Glockner F.O."/>
            <person name="Harder J."/>
        </authorList>
    </citation>
    <scope>NUCLEOTIDE SEQUENCE [LARGE SCALE GENOMIC DNA]</scope>
    <source>
        <strain evidence="4 5">SM41</strain>
    </source>
</reference>
<evidence type="ECO:0000313" key="4">
    <source>
        <dbReference type="EMBL" id="EMI57281.1"/>
    </source>
</evidence>
<feature type="domain" description="N-sulphoglucosamine sulphohydrolase C-terminal" evidence="3">
    <location>
        <begin position="397"/>
        <end position="441"/>
    </location>
</feature>
<dbReference type="InterPro" id="IPR017850">
    <property type="entry name" value="Alkaline_phosphatase_core_sf"/>
</dbReference>
<feature type="domain" description="Sulfatase N-terminal" evidence="2">
    <location>
        <begin position="36"/>
        <end position="301"/>
    </location>
</feature>
<comment type="caution">
    <text evidence="4">The sequence shown here is derived from an EMBL/GenBank/DDBJ whole genome shotgun (WGS) entry which is preliminary data.</text>
</comment>
<accession>M5UHG6</accession>
<dbReference type="Proteomes" id="UP000011885">
    <property type="component" value="Unassembled WGS sequence"/>
</dbReference>
<dbReference type="Gene3D" id="3.40.720.10">
    <property type="entry name" value="Alkaline Phosphatase, subunit A"/>
    <property type="match status" value="1"/>
</dbReference>
<dbReference type="SUPFAM" id="SSF53649">
    <property type="entry name" value="Alkaline phosphatase-like"/>
    <property type="match status" value="1"/>
</dbReference>
<feature type="chain" id="PRO_5004073378" evidence="1">
    <location>
        <begin position="31"/>
        <end position="473"/>
    </location>
</feature>
<dbReference type="InterPro" id="IPR000917">
    <property type="entry name" value="Sulfatase_N"/>
</dbReference>
<name>M5UHG6_9BACT</name>
<protein>
    <submittedName>
        <fullName evidence="4">Heparan N-sulfatase</fullName>
    </submittedName>
</protein>
<keyword evidence="5" id="KW-1185">Reference proteome</keyword>
<dbReference type="Pfam" id="PF00884">
    <property type="entry name" value="Sulfatase"/>
    <property type="match status" value="1"/>
</dbReference>
<dbReference type="RefSeq" id="WP_008675532.1">
    <property type="nucleotide sequence ID" value="NZ_ANOH01000097.1"/>
</dbReference>
<dbReference type="Pfam" id="PF16347">
    <property type="entry name" value="SGSH_C"/>
    <property type="match status" value="1"/>
</dbReference>
<gene>
    <name evidence="4" type="ORF">RSSM_01268</name>
</gene>
<dbReference type="EMBL" id="ANOH01000097">
    <property type="protein sequence ID" value="EMI57281.1"/>
    <property type="molecule type" value="Genomic_DNA"/>
</dbReference>
<dbReference type="CDD" id="cd16027">
    <property type="entry name" value="SGSH"/>
    <property type="match status" value="1"/>
</dbReference>
<evidence type="ECO:0000313" key="5">
    <source>
        <dbReference type="Proteomes" id="UP000011885"/>
    </source>
</evidence>
<dbReference type="InterPro" id="IPR052701">
    <property type="entry name" value="GAG_Ulvan_Degrading_Sulfatases"/>
</dbReference>
<evidence type="ECO:0000256" key="1">
    <source>
        <dbReference type="SAM" id="SignalP"/>
    </source>
</evidence>
<evidence type="ECO:0000259" key="2">
    <source>
        <dbReference type="Pfam" id="PF00884"/>
    </source>
</evidence>
<feature type="signal peptide" evidence="1">
    <location>
        <begin position="1"/>
        <end position="30"/>
    </location>
</feature>
<evidence type="ECO:0000259" key="3">
    <source>
        <dbReference type="Pfam" id="PF16347"/>
    </source>
</evidence>
<dbReference type="AlphaFoldDB" id="M5UHG6"/>
<dbReference type="PANTHER" id="PTHR43751">
    <property type="entry name" value="SULFATASE"/>
    <property type="match status" value="1"/>
</dbReference>
<keyword evidence="1" id="KW-0732">Signal</keyword>
<sequence>MKYRLLMRSTCPLLAVTLLASLFATKSSSAEPQRLPDIVVYLADDLSADDVSSYGGTSIQTPEIDQLAADGMAFDRAFVASPSCAVSRAALLTGLMPARNGAEENHSYPHEDVLRLPTILNDLGYQTAAFGKVAHLRSAPDYHFDVIDSKQHIPDLRKTVRKFLEERTDPRPLALFVGVSDPHVPWPSESTVDPESIAMPPQLLDTPRTRVQRSRYLQEVKDLDKYLGELRALADKHLSDDKLFLFSSDHGAQFPFGKWTLYDEGIRVPLIVAQPGKIEAGTRTDAMVSWVDVLPTLIDISGGVVPADLDGRSFAPVLHGETDSHRERIFTTHSGDLLMNVYLSRSIRTDRYKLIWNPHPDFAFTSYIDLLLRETSGDYFKEWIEAAKTDDHAAAVLARYYGRPEYELYDLENDPNELNNLAGREELSSVQRELTQELNEWIQSQGDELTVFHQPLMLDEPATWVPRKISRKK</sequence>
<proteinExistence type="predicted"/>